<proteinExistence type="inferred from homology"/>
<feature type="non-terminal residue" evidence="4">
    <location>
        <position position="62"/>
    </location>
</feature>
<gene>
    <name evidence="4" type="ORF">ENJ12_03425</name>
</gene>
<accession>A0A831RXD6</accession>
<dbReference type="InterPro" id="IPR036414">
    <property type="entry name" value="YaeB_N_sf"/>
</dbReference>
<evidence type="ECO:0000259" key="3">
    <source>
        <dbReference type="PROSITE" id="PS51668"/>
    </source>
</evidence>
<dbReference type="SUPFAM" id="SSF118196">
    <property type="entry name" value="YaeB-like"/>
    <property type="match status" value="1"/>
</dbReference>
<protein>
    <submittedName>
        <fullName evidence="4">tRNA (N6-threonylcarbamoyladenosine(37)-N6)-methyltransferase TrmO</fullName>
    </submittedName>
</protein>
<dbReference type="Proteomes" id="UP000886339">
    <property type="component" value="Unassembled WGS sequence"/>
</dbReference>
<name>A0A831RXD6_9GAMM</name>
<dbReference type="PROSITE" id="PS51668">
    <property type="entry name" value="TSAA_2"/>
    <property type="match status" value="1"/>
</dbReference>
<evidence type="ECO:0000313" key="4">
    <source>
        <dbReference type="EMBL" id="HEC05873.1"/>
    </source>
</evidence>
<comment type="similarity">
    <text evidence="2">Belongs to the tRNA methyltransferase O family.</text>
</comment>
<dbReference type="InterPro" id="IPR036413">
    <property type="entry name" value="YaeB-like_sf"/>
</dbReference>
<evidence type="ECO:0000256" key="2">
    <source>
        <dbReference type="ARBA" id="ARBA00033753"/>
    </source>
</evidence>
<reference evidence="4" key="1">
    <citation type="journal article" date="2020" name="mSystems">
        <title>Genome- and Community-Level Interaction Insights into Carbon Utilization and Element Cycling Functions of Hydrothermarchaeota in Hydrothermal Sediment.</title>
        <authorList>
            <person name="Zhou Z."/>
            <person name="Liu Y."/>
            <person name="Xu W."/>
            <person name="Pan J."/>
            <person name="Luo Z.H."/>
            <person name="Li M."/>
        </authorList>
    </citation>
    <scope>NUCLEOTIDE SEQUENCE [LARGE SCALE GENOMIC DNA]</scope>
    <source>
        <strain evidence="4">HyVt-458</strain>
    </source>
</reference>
<sequence length="62" mass="6798">MGSAFSLTAIGRIKTPFQEKFGIPRQSGLVDVPGVVEMLPGYDKPVLFDGLEAFSHIWLSFV</sequence>
<evidence type="ECO:0000256" key="1">
    <source>
        <dbReference type="ARBA" id="ARBA00022691"/>
    </source>
</evidence>
<keyword evidence="1" id="KW-0949">S-adenosyl-L-methionine</keyword>
<dbReference type="Gene3D" id="2.40.30.70">
    <property type="entry name" value="YaeB-like"/>
    <property type="match status" value="1"/>
</dbReference>
<feature type="domain" description="TsaA-like" evidence="3">
    <location>
        <begin position="7"/>
        <end position="62"/>
    </location>
</feature>
<organism evidence="4">
    <name type="scientific">Thiolapillus brandeum</name>
    <dbReference type="NCBI Taxonomy" id="1076588"/>
    <lineage>
        <taxon>Bacteria</taxon>
        <taxon>Pseudomonadati</taxon>
        <taxon>Pseudomonadota</taxon>
        <taxon>Gammaproteobacteria</taxon>
        <taxon>Chromatiales</taxon>
        <taxon>Sedimenticolaceae</taxon>
        <taxon>Thiolapillus</taxon>
    </lineage>
</organism>
<dbReference type="EMBL" id="DRLF01000129">
    <property type="protein sequence ID" value="HEC05873.1"/>
    <property type="molecule type" value="Genomic_DNA"/>
</dbReference>
<comment type="caution">
    <text evidence="4">The sequence shown here is derived from an EMBL/GenBank/DDBJ whole genome shotgun (WGS) entry which is preliminary data.</text>
</comment>
<dbReference type="AlphaFoldDB" id="A0A831RXD6"/>
<dbReference type="InterPro" id="IPR023370">
    <property type="entry name" value="TrmO-like_N"/>
</dbReference>